<sequence length="106" mass="12706">MKKNILENLIQSKKKLMVKKLTDNLKWAKQKEMEEKIRLLRHQSPEQSFKNFLVLSDFYCQVFLDGLKGKKNISQKDTLMKAKKILEEKRQEKLSAYATMIRQFKK</sequence>
<accession>X0RVN4</accession>
<protein>
    <submittedName>
        <fullName evidence="1">Uncharacterized protein</fullName>
    </submittedName>
</protein>
<reference evidence="1" key="1">
    <citation type="journal article" date="2014" name="Front. Microbiol.">
        <title>High frequency of phylogenetically diverse reductive dehalogenase-homologous genes in deep subseafloor sedimentary metagenomes.</title>
        <authorList>
            <person name="Kawai M."/>
            <person name="Futagami T."/>
            <person name="Toyoda A."/>
            <person name="Takaki Y."/>
            <person name="Nishi S."/>
            <person name="Hori S."/>
            <person name="Arai W."/>
            <person name="Tsubouchi T."/>
            <person name="Morono Y."/>
            <person name="Uchiyama I."/>
            <person name="Ito T."/>
            <person name="Fujiyama A."/>
            <person name="Inagaki F."/>
            <person name="Takami H."/>
        </authorList>
    </citation>
    <scope>NUCLEOTIDE SEQUENCE</scope>
    <source>
        <strain evidence="1">Expedition CK06-06</strain>
    </source>
</reference>
<gene>
    <name evidence="1" type="ORF">S01H1_09823</name>
</gene>
<dbReference type="AlphaFoldDB" id="X0RVN4"/>
<proteinExistence type="predicted"/>
<comment type="caution">
    <text evidence="1">The sequence shown here is derived from an EMBL/GenBank/DDBJ whole genome shotgun (WGS) entry which is preliminary data.</text>
</comment>
<name>X0RVN4_9ZZZZ</name>
<dbReference type="EMBL" id="BARS01005017">
    <property type="protein sequence ID" value="GAF67817.1"/>
    <property type="molecule type" value="Genomic_DNA"/>
</dbReference>
<evidence type="ECO:0000313" key="1">
    <source>
        <dbReference type="EMBL" id="GAF67817.1"/>
    </source>
</evidence>
<organism evidence="1">
    <name type="scientific">marine sediment metagenome</name>
    <dbReference type="NCBI Taxonomy" id="412755"/>
    <lineage>
        <taxon>unclassified sequences</taxon>
        <taxon>metagenomes</taxon>
        <taxon>ecological metagenomes</taxon>
    </lineage>
</organism>